<name>A0A6C0CHX8_9ZZZZ</name>
<sequence>MNLDEETVAKLTSLVVFLARYGQNFERTLRFGPMQPGDNRDPDLLRADLSTFVLQKSRIVVVPIVKRSGESDSDEETNYDGYLLWENGDYSMEIRHERDEFQVSVIREVIRNSGYVTTFDQVVEICSNLDAGDFSGAMRILFASYNGIARSVQSLDKIVHSSATRSTISVLEQ</sequence>
<organism evidence="1">
    <name type="scientific">viral metagenome</name>
    <dbReference type="NCBI Taxonomy" id="1070528"/>
    <lineage>
        <taxon>unclassified sequences</taxon>
        <taxon>metagenomes</taxon>
        <taxon>organismal metagenomes</taxon>
    </lineage>
</organism>
<accession>A0A6C0CHX8</accession>
<evidence type="ECO:0000313" key="1">
    <source>
        <dbReference type="EMBL" id="QHT03480.1"/>
    </source>
</evidence>
<proteinExistence type="predicted"/>
<dbReference type="EMBL" id="MN739412">
    <property type="protein sequence ID" value="QHT03480.1"/>
    <property type="molecule type" value="Genomic_DNA"/>
</dbReference>
<reference evidence="1" key="1">
    <citation type="journal article" date="2020" name="Nature">
        <title>Giant virus diversity and host interactions through global metagenomics.</title>
        <authorList>
            <person name="Schulz F."/>
            <person name="Roux S."/>
            <person name="Paez-Espino D."/>
            <person name="Jungbluth S."/>
            <person name="Walsh D.A."/>
            <person name="Denef V.J."/>
            <person name="McMahon K.D."/>
            <person name="Konstantinidis K.T."/>
            <person name="Eloe-Fadrosh E.A."/>
            <person name="Kyrpides N.C."/>
            <person name="Woyke T."/>
        </authorList>
    </citation>
    <scope>NUCLEOTIDE SEQUENCE</scope>
    <source>
        <strain evidence="1">GVMAG-M-3300021079-18</strain>
    </source>
</reference>
<dbReference type="AlphaFoldDB" id="A0A6C0CHX8"/>
<protein>
    <submittedName>
        <fullName evidence="1">Uncharacterized protein</fullName>
    </submittedName>
</protein>